<feature type="chain" id="PRO_5047016852" description="Zinc resistance-associated protein" evidence="1">
    <location>
        <begin position="24"/>
        <end position="212"/>
    </location>
</feature>
<feature type="signal peptide" evidence="1">
    <location>
        <begin position="1"/>
        <end position="23"/>
    </location>
</feature>
<dbReference type="EMBL" id="JAGXFD010000001">
    <property type="protein sequence ID" value="MBZ9567093.1"/>
    <property type="molecule type" value="Genomic_DNA"/>
</dbReference>
<sequence>MKAWLLGGLLAASLGLGSGVALAHGNDGGRFDHGGYGAGMGPGMMGGYGAGMGPGMMGGYGAGMGPGMMGGYGAGMGPGMMGGYGAGMGPGMMGGYGPGMGPGMMDDDDDEAGGWYGRGMRGNPSWQRGPQGEKLRQLQRDFFKEQQPLMEKMMEQRLRLRELSLDDKADPEQAGKVYAEIFRLRRQMQENARQMHEQLYQMMEQNQQDQSP</sequence>
<comment type="caution">
    <text evidence="2">The sequence shown here is derived from an EMBL/GenBank/DDBJ whole genome shotgun (WGS) entry which is preliminary data.</text>
</comment>
<dbReference type="Gene3D" id="1.20.120.1490">
    <property type="match status" value="1"/>
</dbReference>
<accession>A0ABS7WWV7</accession>
<name>A0ABS7WWV7_9GAMM</name>
<evidence type="ECO:0000256" key="1">
    <source>
        <dbReference type="SAM" id="SignalP"/>
    </source>
</evidence>
<proteinExistence type="predicted"/>
<keyword evidence="1" id="KW-0732">Signal</keyword>
<organism evidence="2 3">
    <name type="scientific">Modicisalibacter tunisiensis</name>
    <dbReference type="NCBI Taxonomy" id="390637"/>
    <lineage>
        <taxon>Bacteria</taxon>
        <taxon>Pseudomonadati</taxon>
        <taxon>Pseudomonadota</taxon>
        <taxon>Gammaproteobacteria</taxon>
        <taxon>Oceanospirillales</taxon>
        <taxon>Halomonadaceae</taxon>
        <taxon>Modicisalibacter</taxon>
    </lineage>
</organism>
<reference evidence="2 3" key="1">
    <citation type="submission" date="2021-05" db="EMBL/GenBank/DDBJ databases">
        <title>Petroleum and Energy Research Collection (APPE): ex situ preservation of microbial diversity associated with the oil industry and exploitation of its biotechnological potential.</title>
        <authorList>
            <person name="Paixao C.T.M."/>
            <person name="Gomes M.B."/>
            <person name="Oliveira V.M."/>
        </authorList>
    </citation>
    <scope>NUCLEOTIDE SEQUENCE [LARGE SCALE GENOMIC DNA]</scope>
    <source>
        <strain evidence="2 3">LIT2</strain>
    </source>
</reference>
<evidence type="ECO:0000313" key="2">
    <source>
        <dbReference type="EMBL" id="MBZ9567093.1"/>
    </source>
</evidence>
<evidence type="ECO:0008006" key="4">
    <source>
        <dbReference type="Google" id="ProtNLM"/>
    </source>
</evidence>
<gene>
    <name evidence="2" type="ORF">KGQ91_05230</name>
</gene>
<dbReference type="Proteomes" id="UP001319883">
    <property type="component" value="Unassembled WGS sequence"/>
</dbReference>
<protein>
    <recommendedName>
        <fullName evidence="4">Zinc resistance-associated protein</fullName>
    </recommendedName>
</protein>
<evidence type="ECO:0000313" key="3">
    <source>
        <dbReference type="Proteomes" id="UP001319883"/>
    </source>
</evidence>
<dbReference type="RefSeq" id="WP_224420457.1">
    <property type="nucleotide sequence ID" value="NZ_JAGXFD010000001.1"/>
</dbReference>
<keyword evidence="3" id="KW-1185">Reference proteome</keyword>